<evidence type="ECO:0000313" key="1">
    <source>
        <dbReference type="EMBL" id="GFT44990.1"/>
    </source>
</evidence>
<name>A0A8X6P1R7_NEPPI</name>
<dbReference type="Proteomes" id="UP000887013">
    <property type="component" value="Unassembled WGS sequence"/>
</dbReference>
<sequence length="67" mass="7848">MSLDHSQSYTCNLPQYLCGDARETINKLVNETGLLQCHRYNRSRASLSHHELIADKFLLLDEVHYRE</sequence>
<feature type="non-terminal residue" evidence="1">
    <location>
        <position position="67"/>
    </location>
</feature>
<dbReference type="EMBL" id="BMAW01110801">
    <property type="protein sequence ID" value="GFT44990.1"/>
    <property type="molecule type" value="Genomic_DNA"/>
</dbReference>
<proteinExistence type="predicted"/>
<organism evidence="1 2">
    <name type="scientific">Nephila pilipes</name>
    <name type="common">Giant wood spider</name>
    <name type="synonym">Nephila maculata</name>
    <dbReference type="NCBI Taxonomy" id="299642"/>
    <lineage>
        <taxon>Eukaryota</taxon>
        <taxon>Metazoa</taxon>
        <taxon>Ecdysozoa</taxon>
        <taxon>Arthropoda</taxon>
        <taxon>Chelicerata</taxon>
        <taxon>Arachnida</taxon>
        <taxon>Araneae</taxon>
        <taxon>Araneomorphae</taxon>
        <taxon>Entelegynae</taxon>
        <taxon>Araneoidea</taxon>
        <taxon>Nephilidae</taxon>
        <taxon>Nephila</taxon>
    </lineage>
</organism>
<keyword evidence="2" id="KW-1185">Reference proteome</keyword>
<dbReference type="AlphaFoldDB" id="A0A8X6P1R7"/>
<gene>
    <name evidence="1" type="ORF">NPIL_101961</name>
</gene>
<protein>
    <submittedName>
        <fullName evidence="1">Uncharacterized protein</fullName>
    </submittedName>
</protein>
<reference evidence="1" key="1">
    <citation type="submission" date="2020-08" db="EMBL/GenBank/DDBJ databases">
        <title>Multicomponent nature underlies the extraordinary mechanical properties of spider dragline silk.</title>
        <authorList>
            <person name="Kono N."/>
            <person name="Nakamura H."/>
            <person name="Mori M."/>
            <person name="Yoshida Y."/>
            <person name="Ohtoshi R."/>
            <person name="Malay A.D."/>
            <person name="Moran D.A.P."/>
            <person name="Tomita M."/>
            <person name="Numata K."/>
            <person name="Arakawa K."/>
        </authorList>
    </citation>
    <scope>NUCLEOTIDE SEQUENCE</scope>
</reference>
<accession>A0A8X6P1R7</accession>
<evidence type="ECO:0000313" key="2">
    <source>
        <dbReference type="Proteomes" id="UP000887013"/>
    </source>
</evidence>
<comment type="caution">
    <text evidence="1">The sequence shown here is derived from an EMBL/GenBank/DDBJ whole genome shotgun (WGS) entry which is preliminary data.</text>
</comment>